<dbReference type="Pfam" id="PF18962">
    <property type="entry name" value="Por_Secre_tail"/>
    <property type="match status" value="1"/>
</dbReference>
<sequence>MTVTLTANAQFQPSLEFASGAGPAGPGPSVANQVITFKDNTNNPTGNTFVAYTTPTVTCTYSLSNQQYTLPSTELSTQTGVCFGAAINNGGINALASSLYPQMSFISAAPNNDFTSLPTVPVGTGISTTNNYATQVFTSAMPLYHANLSTTGRFYMANLTITFSSPLANPVLHIVGIGAFYNTQGFTTELECQTPGVTLSELSGSPELNVTANKILNSSATPSSVTGSGAASGSILVAGTVTQLVFKLYVRGDGGGPWASGSNHSGDQWLIGVSEAVTNVVLPVSLEDFTATAQAGKTGLQWTTATENNTSYFDVQYSTDQLSWQTIGRVTAAGYSSLPRNYGFIHSNPTAGENYYRLNMVDQDNHSVYSPVRVVSFASTAQLSYYPNPTRNSCTITTDGTPLAGVTLFTLDGRLLQQVNNFASGGSLDLSPYPNGIYLIAVKDTNGHTQILKILKN</sequence>
<reference evidence="2" key="2">
    <citation type="submission" date="2020-09" db="EMBL/GenBank/DDBJ databases">
        <authorList>
            <person name="Sun Q."/>
            <person name="Zhou Y."/>
        </authorList>
    </citation>
    <scope>NUCLEOTIDE SEQUENCE</scope>
    <source>
        <strain evidence="2">CGMCC 1.15448</strain>
    </source>
</reference>
<accession>A0A8J2UHD8</accession>
<protein>
    <recommendedName>
        <fullName evidence="1">Secretion system C-terminal sorting domain-containing protein</fullName>
    </recommendedName>
</protein>
<evidence type="ECO:0000259" key="1">
    <source>
        <dbReference type="Pfam" id="PF18962"/>
    </source>
</evidence>
<organism evidence="2 3">
    <name type="scientific">Puia dinghuensis</name>
    <dbReference type="NCBI Taxonomy" id="1792502"/>
    <lineage>
        <taxon>Bacteria</taxon>
        <taxon>Pseudomonadati</taxon>
        <taxon>Bacteroidota</taxon>
        <taxon>Chitinophagia</taxon>
        <taxon>Chitinophagales</taxon>
        <taxon>Chitinophagaceae</taxon>
        <taxon>Puia</taxon>
    </lineage>
</organism>
<feature type="domain" description="Secretion system C-terminal sorting" evidence="1">
    <location>
        <begin position="386"/>
        <end position="450"/>
    </location>
</feature>
<reference evidence="2" key="1">
    <citation type="journal article" date="2014" name="Int. J. Syst. Evol. Microbiol.">
        <title>Complete genome sequence of Corynebacterium casei LMG S-19264T (=DSM 44701T), isolated from a smear-ripened cheese.</title>
        <authorList>
            <consortium name="US DOE Joint Genome Institute (JGI-PGF)"/>
            <person name="Walter F."/>
            <person name="Albersmeier A."/>
            <person name="Kalinowski J."/>
            <person name="Ruckert C."/>
        </authorList>
    </citation>
    <scope>NUCLEOTIDE SEQUENCE</scope>
    <source>
        <strain evidence="2">CGMCC 1.15448</strain>
    </source>
</reference>
<comment type="caution">
    <text evidence="2">The sequence shown here is derived from an EMBL/GenBank/DDBJ whole genome shotgun (WGS) entry which is preliminary data.</text>
</comment>
<dbReference type="Proteomes" id="UP000607559">
    <property type="component" value="Unassembled WGS sequence"/>
</dbReference>
<dbReference type="EMBL" id="BMJC01000005">
    <property type="protein sequence ID" value="GGB18028.1"/>
    <property type="molecule type" value="Genomic_DNA"/>
</dbReference>
<name>A0A8J2UHD8_9BACT</name>
<evidence type="ECO:0000313" key="2">
    <source>
        <dbReference type="EMBL" id="GGB18028.1"/>
    </source>
</evidence>
<keyword evidence="3" id="KW-1185">Reference proteome</keyword>
<dbReference type="AlphaFoldDB" id="A0A8J2UHD8"/>
<gene>
    <name evidence="2" type="ORF">GCM10011511_47270</name>
</gene>
<dbReference type="NCBIfam" id="TIGR04183">
    <property type="entry name" value="Por_Secre_tail"/>
    <property type="match status" value="1"/>
</dbReference>
<dbReference type="InterPro" id="IPR026444">
    <property type="entry name" value="Secre_tail"/>
</dbReference>
<evidence type="ECO:0000313" key="3">
    <source>
        <dbReference type="Proteomes" id="UP000607559"/>
    </source>
</evidence>
<proteinExistence type="predicted"/>